<sequence length="140" mass="15835">MRDTPIAPDMTADAPERDLRRSLLRGWRRRCPSCGAGPLMQGYLTVREGCAVCGEELHHHRADDGPAWATILITGHIMAPLMLTVYEMFRPEGWLMALVFSGLFTLMALYLLPRIKGMFVGLQWARRMHGFGAEPEHEAR</sequence>
<reference evidence="2 3" key="1">
    <citation type="submission" date="2020-05" db="EMBL/GenBank/DDBJ databases">
        <title>Gimesia benthica sp. nov., a novel planctomycete isolated from a deep-sea water sample of the Northwest Indian Ocean.</title>
        <authorList>
            <person name="Wang J."/>
            <person name="Ruan C."/>
            <person name="Song L."/>
            <person name="Zhu Y."/>
            <person name="Li A."/>
            <person name="Zheng X."/>
            <person name="Wang L."/>
            <person name="Lu Z."/>
            <person name="Huang Y."/>
            <person name="Du W."/>
            <person name="Zhou Y."/>
            <person name="Huang L."/>
            <person name="Dai X."/>
        </authorList>
    </citation>
    <scope>NUCLEOTIDE SEQUENCE [LARGE SCALE GENOMIC DNA]</scope>
    <source>
        <strain evidence="2 3">YYQ-30</strain>
    </source>
</reference>
<name>A0A849L4X2_9RHOB</name>
<dbReference type="Pfam" id="PF06170">
    <property type="entry name" value="DUF983"/>
    <property type="match status" value="1"/>
</dbReference>
<proteinExistence type="predicted"/>
<keyword evidence="1" id="KW-1133">Transmembrane helix</keyword>
<feature type="transmembrane region" description="Helical" evidence="1">
    <location>
        <begin position="94"/>
        <end position="112"/>
    </location>
</feature>
<keyword evidence="1" id="KW-0812">Transmembrane</keyword>
<feature type="transmembrane region" description="Helical" evidence="1">
    <location>
        <begin position="67"/>
        <end position="88"/>
    </location>
</feature>
<dbReference type="AlphaFoldDB" id="A0A849L4X2"/>
<dbReference type="InterPro" id="IPR009325">
    <property type="entry name" value="DUF983"/>
</dbReference>
<keyword evidence="1" id="KW-0472">Membrane</keyword>
<keyword evidence="3" id="KW-1185">Reference proteome</keyword>
<evidence type="ECO:0000313" key="2">
    <source>
        <dbReference type="EMBL" id="NNU81415.1"/>
    </source>
</evidence>
<gene>
    <name evidence="2" type="ORF">HMH01_13310</name>
</gene>
<dbReference type="Proteomes" id="UP000572377">
    <property type="component" value="Unassembled WGS sequence"/>
</dbReference>
<protein>
    <submittedName>
        <fullName evidence="2">DUF983 domain-containing protein</fullName>
    </submittedName>
</protein>
<dbReference type="EMBL" id="JABFBC010000002">
    <property type="protein sequence ID" value="NNU81415.1"/>
    <property type="molecule type" value="Genomic_DNA"/>
</dbReference>
<organism evidence="2 3">
    <name type="scientific">Halovulum dunhuangense</name>
    <dbReference type="NCBI Taxonomy" id="1505036"/>
    <lineage>
        <taxon>Bacteria</taxon>
        <taxon>Pseudomonadati</taxon>
        <taxon>Pseudomonadota</taxon>
        <taxon>Alphaproteobacteria</taxon>
        <taxon>Rhodobacterales</taxon>
        <taxon>Paracoccaceae</taxon>
        <taxon>Halovulum</taxon>
    </lineage>
</organism>
<evidence type="ECO:0000313" key="3">
    <source>
        <dbReference type="Proteomes" id="UP000572377"/>
    </source>
</evidence>
<evidence type="ECO:0000256" key="1">
    <source>
        <dbReference type="SAM" id="Phobius"/>
    </source>
</evidence>
<accession>A0A849L4X2</accession>
<comment type="caution">
    <text evidence="2">The sequence shown here is derived from an EMBL/GenBank/DDBJ whole genome shotgun (WGS) entry which is preliminary data.</text>
</comment>